<feature type="coiled-coil region" evidence="1">
    <location>
        <begin position="1"/>
        <end position="77"/>
    </location>
</feature>
<evidence type="ECO:0000313" key="4">
    <source>
        <dbReference type="Proteomes" id="UP000076761"/>
    </source>
</evidence>
<keyword evidence="4" id="KW-1185">Reference proteome</keyword>
<accession>A0A165TTB6</accession>
<dbReference type="EMBL" id="KV425563">
    <property type="protein sequence ID" value="KZT27145.1"/>
    <property type="molecule type" value="Genomic_DNA"/>
</dbReference>
<feature type="region of interest" description="Disordered" evidence="2">
    <location>
        <begin position="79"/>
        <end position="114"/>
    </location>
</feature>
<reference evidence="3 4" key="1">
    <citation type="journal article" date="2016" name="Mol. Biol. Evol.">
        <title>Comparative Genomics of Early-Diverging Mushroom-Forming Fungi Provides Insights into the Origins of Lignocellulose Decay Capabilities.</title>
        <authorList>
            <person name="Nagy L.G."/>
            <person name="Riley R."/>
            <person name="Tritt A."/>
            <person name="Adam C."/>
            <person name="Daum C."/>
            <person name="Floudas D."/>
            <person name="Sun H."/>
            <person name="Yadav J.S."/>
            <person name="Pangilinan J."/>
            <person name="Larsson K.H."/>
            <person name="Matsuura K."/>
            <person name="Barry K."/>
            <person name="Labutti K."/>
            <person name="Kuo R."/>
            <person name="Ohm R.A."/>
            <person name="Bhattacharya S.S."/>
            <person name="Shirouzu T."/>
            <person name="Yoshinaga Y."/>
            <person name="Martin F.M."/>
            <person name="Grigoriev I.V."/>
            <person name="Hibbett D.S."/>
        </authorList>
    </citation>
    <scope>NUCLEOTIDE SEQUENCE [LARGE SCALE GENOMIC DNA]</scope>
    <source>
        <strain evidence="3 4">HHB14362 ss-1</strain>
    </source>
</reference>
<dbReference type="Proteomes" id="UP000076761">
    <property type="component" value="Unassembled WGS sequence"/>
</dbReference>
<feature type="compositionally biased region" description="Low complexity" evidence="2">
    <location>
        <begin position="91"/>
        <end position="105"/>
    </location>
</feature>
<protein>
    <submittedName>
        <fullName evidence="3">Uncharacterized protein</fullName>
    </submittedName>
</protein>
<name>A0A165TTB6_9AGAM</name>
<feature type="region of interest" description="Disordered" evidence="2">
    <location>
        <begin position="205"/>
        <end position="269"/>
    </location>
</feature>
<proteinExistence type="predicted"/>
<dbReference type="InParanoid" id="A0A165TTB6"/>
<dbReference type="STRING" id="1314782.A0A165TTB6"/>
<evidence type="ECO:0000256" key="2">
    <source>
        <dbReference type="SAM" id="MobiDB-lite"/>
    </source>
</evidence>
<sequence>MSAETRLLEKLQDHLARLATELEEIKNQRDHFHHELIQNRDENAQLRITNAQLSTEKAQWLAERARLQTKVESLELREFDSQQKRSSAAGSVSTVSPSTDSTPVPDQKPRFSGTHDDEVIDLTLDEESQPVGSVSKIPAASGTQFNVRSDSDARVRSQRRIKSEIKAEESIDFSQLIPESADSYIGATGGIFVIDDNDNCITTSAEKMIPKKRERSLSPSDIVLPPTPSSNRSRSATTQENEWYTPVGDDSASNSLPKVEDGAWSDASF</sequence>
<gene>
    <name evidence="3" type="ORF">NEOLEDRAFT_158539</name>
</gene>
<feature type="compositionally biased region" description="Polar residues" evidence="2">
    <location>
        <begin position="229"/>
        <end position="242"/>
    </location>
</feature>
<evidence type="ECO:0000256" key="1">
    <source>
        <dbReference type="SAM" id="Coils"/>
    </source>
</evidence>
<keyword evidence="1" id="KW-0175">Coiled coil</keyword>
<organism evidence="3 4">
    <name type="scientific">Neolentinus lepideus HHB14362 ss-1</name>
    <dbReference type="NCBI Taxonomy" id="1314782"/>
    <lineage>
        <taxon>Eukaryota</taxon>
        <taxon>Fungi</taxon>
        <taxon>Dikarya</taxon>
        <taxon>Basidiomycota</taxon>
        <taxon>Agaricomycotina</taxon>
        <taxon>Agaricomycetes</taxon>
        <taxon>Gloeophyllales</taxon>
        <taxon>Gloeophyllaceae</taxon>
        <taxon>Neolentinus</taxon>
    </lineage>
</organism>
<evidence type="ECO:0000313" key="3">
    <source>
        <dbReference type="EMBL" id="KZT27145.1"/>
    </source>
</evidence>
<dbReference type="AlphaFoldDB" id="A0A165TTB6"/>